<evidence type="ECO:0000313" key="3">
    <source>
        <dbReference type="Proteomes" id="UP000257109"/>
    </source>
</evidence>
<protein>
    <submittedName>
        <fullName evidence="2">Uncharacterized protein</fullName>
    </submittedName>
</protein>
<gene>
    <name evidence="2" type="ORF">CR513_34986</name>
</gene>
<accession>A0A371G0C7</accession>
<feature type="compositionally biased region" description="Polar residues" evidence="1">
    <location>
        <begin position="39"/>
        <end position="49"/>
    </location>
</feature>
<organism evidence="2 3">
    <name type="scientific">Mucuna pruriens</name>
    <name type="common">Velvet bean</name>
    <name type="synonym">Dolichos pruriens</name>
    <dbReference type="NCBI Taxonomy" id="157652"/>
    <lineage>
        <taxon>Eukaryota</taxon>
        <taxon>Viridiplantae</taxon>
        <taxon>Streptophyta</taxon>
        <taxon>Embryophyta</taxon>
        <taxon>Tracheophyta</taxon>
        <taxon>Spermatophyta</taxon>
        <taxon>Magnoliopsida</taxon>
        <taxon>eudicotyledons</taxon>
        <taxon>Gunneridae</taxon>
        <taxon>Pentapetalae</taxon>
        <taxon>rosids</taxon>
        <taxon>fabids</taxon>
        <taxon>Fabales</taxon>
        <taxon>Fabaceae</taxon>
        <taxon>Papilionoideae</taxon>
        <taxon>50 kb inversion clade</taxon>
        <taxon>NPAAA clade</taxon>
        <taxon>indigoferoid/millettioid clade</taxon>
        <taxon>Phaseoleae</taxon>
        <taxon>Mucuna</taxon>
    </lineage>
</organism>
<feature type="non-terminal residue" evidence="2">
    <location>
        <position position="1"/>
    </location>
</feature>
<sequence>MPQKSKEKENPKKVNQKSTRKSSQTKPTSQDRLCDRPTVRQSRLPSGTRSIPVPEGRLRPTQDSKHVVDFIILVKTVMELVRTFVQVGKYGNVPKLAKLCQHIPTLHYHLHISCHPSFFVPWCFSMVIAQARANTGPGTEGNDDHSLYKLSKTPYQLTYGIDTMILVKISEPSQRRDSFNPSKNPSSLRVDLNLVEEAKEQACTHNREHANNR</sequence>
<dbReference type="EMBL" id="QJKJ01007173">
    <property type="protein sequence ID" value="RDX84024.1"/>
    <property type="molecule type" value="Genomic_DNA"/>
</dbReference>
<keyword evidence="3" id="KW-1185">Reference proteome</keyword>
<reference evidence="2" key="1">
    <citation type="submission" date="2018-05" db="EMBL/GenBank/DDBJ databases">
        <title>Draft genome of Mucuna pruriens seed.</title>
        <authorList>
            <person name="Nnadi N.E."/>
            <person name="Vos R."/>
            <person name="Hasami M.H."/>
            <person name="Devisetty U.K."/>
            <person name="Aguiy J.C."/>
        </authorList>
    </citation>
    <scope>NUCLEOTIDE SEQUENCE [LARGE SCALE GENOMIC DNA]</scope>
    <source>
        <strain evidence="2">JCA_2017</strain>
    </source>
</reference>
<feature type="compositionally biased region" description="Polar residues" evidence="1">
    <location>
        <begin position="21"/>
        <end position="31"/>
    </location>
</feature>
<evidence type="ECO:0000256" key="1">
    <source>
        <dbReference type="SAM" id="MobiDB-lite"/>
    </source>
</evidence>
<dbReference type="Proteomes" id="UP000257109">
    <property type="component" value="Unassembled WGS sequence"/>
</dbReference>
<name>A0A371G0C7_MUCPR</name>
<feature type="compositionally biased region" description="Basic and acidic residues" evidence="1">
    <location>
        <begin position="1"/>
        <end position="12"/>
    </location>
</feature>
<feature type="region of interest" description="Disordered" evidence="1">
    <location>
        <begin position="1"/>
        <end position="60"/>
    </location>
</feature>
<proteinExistence type="predicted"/>
<dbReference type="AlphaFoldDB" id="A0A371G0C7"/>
<evidence type="ECO:0000313" key="2">
    <source>
        <dbReference type="EMBL" id="RDX84024.1"/>
    </source>
</evidence>
<comment type="caution">
    <text evidence="2">The sequence shown here is derived from an EMBL/GenBank/DDBJ whole genome shotgun (WGS) entry which is preliminary data.</text>
</comment>